<evidence type="ECO:0000313" key="2">
    <source>
        <dbReference type="EMBL" id="POP51171.1"/>
    </source>
</evidence>
<keyword evidence="1" id="KW-0472">Membrane</keyword>
<dbReference type="AlphaFoldDB" id="A0A2S4HBT2"/>
<evidence type="ECO:0000256" key="1">
    <source>
        <dbReference type="SAM" id="Phobius"/>
    </source>
</evidence>
<feature type="transmembrane region" description="Helical" evidence="1">
    <location>
        <begin position="67"/>
        <end position="87"/>
    </location>
</feature>
<dbReference type="Proteomes" id="UP000237222">
    <property type="component" value="Unassembled WGS sequence"/>
</dbReference>
<organism evidence="2 3">
    <name type="scientific">Zhongshania marina</name>
    <dbReference type="NCBI Taxonomy" id="2304603"/>
    <lineage>
        <taxon>Bacteria</taxon>
        <taxon>Pseudomonadati</taxon>
        <taxon>Pseudomonadota</taxon>
        <taxon>Gammaproteobacteria</taxon>
        <taxon>Cellvibrionales</taxon>
        <taxon>Spongiibacteraceae</taxon>
        <taxon>Zhongshania</taxon>
    </lineage>
</organism>
<name>A0A2S4HBT2_9GAMM</name>
<keyword evidence="1" id="KW-0812">Transmembrane</keyword>
<keyword evidence="1" id="KW-1133">Transmembrane helix</keyword>
<feature type="transmembrane region" description="Helical" evidence="1">
    <location>
        <begin position="111"/>
        <end position="131"/>
    </location>
</feature>
<protein>
    <submittedName>
        <fullName evidence="2">Uncharacterized protein</fullName>
    </submittedName>
</protein>
<comment type="caution">
    <text evidence="2">The sequence shown here is derived from an EMBL/GenBank/DDBJ whole genome shotgun (WGS) entry which is preliminary data.</text>
</comment>
<proteinExistence type="predicted"/>
<sequence>MQKLGASTLSAYGFFFGTQYVVQNITGYLSTDDYPIVFVTLLHPLIYVGLFLSGLLLLAGKRWAKHVALVSFFGWLYFQFVPLMWPINTPEMQERLLGQAGIAAWKRSIDIVGIGIIHGVALSLVVAMAYGKGLTSR</sequence>
<gene>
    <name evidence="2" type="ORF">C0068_18565</name>
</gene>
<reference evidence="2 3" key="1">
    <citation type="submission" date="2018-01" db="EMBL/GenBank/DDBJ databases">
        <authorList>
            <person name="Yu X.-D."/>
        </authorList>
    </citation>
    <scope>NUCLEOTIDE SEQUENCE [LARGE SCALE GENOMIC DNA]</scope>
    <source>
        <strain evidence="2 3">ZX-21</strain>
    </source>
</reference>
<evidence type="ECO:0000313" key="3">
    <source>
        <dbReference type="Proteomes" id="UP000237222"/>
    </source>
</evidence>
<dbReference type="EMBL" id="PQGG01000043">
    <property type="protein sequence ID" value="POP51171.1"/>
    <property type="molecule type" value="Genomic_DNA"/>
</dbReference>
<accession>A0A2S4HBT2</accession>
<feature type="transmembrane region" description="Helical" evidence="1">
    <location>
        <begin position="36"/>
        <end position="60"/>
    </location>
</feature>